<evidence type="ECO:0000313" key="2">
    <source>
        <dbReference type="Proteomes" id="UP000094669"/>
    </source>
</evidence>
<evidence type="ECO:0008006" key="3">
    <source>
        <dbReference type="Google" id="ProtNLM"/>
    </source>
</evidence>
<proteinExistence type="predicted"/>
<reference evidence="1" key="1">
    <citation type="submission" date="2018-01" db="EMBL/GenBank/DDBJ databases">
        <title>Genomic characterization of Leptospira inadai serogroup Lyme isolated from captured rat in Brazil and comparative analysis with human reference strain.</title>
        <authorList>
            <person name="Moreno L.Z."/>
            <person name="Loureiro A.P."/>
            <person name="Miraglia F."/>
            <person name="Kremer F.S."/>
            <person name="Eslabao M.R."/>
            <person name="Dellagostin O.A."/>
            <person name="Lilenbaum W."/>
            <person name="Moreno A.M."/>
        </authorList>
    </citation>
    <scope>NUCLEOTIDE SEQUENCE [LARGE SCALE GENOMIC DNA]</scope>
    <source>
        <strain evidence="1">M34/99</strain>
    </source>
</reference>
<sequence>MGKALIVEAQMKNEITFKTPRRSLQREAVQFDLKIGNAKKYRLKITQGGIQVLTERAKRGQKLSWPEALARLEKK</sequence>
<comment type="caution">
    <text evidence="1">The sequence shown here is derived from an EMBL/GenBank/DDBJ whole genome shotgun (WGS) entry which is preliminary data.</text>
</comment>
<protein>
    <recommendedName>
        <fullName evidence="3">50S ribosomal protein L28</fullName>
    </recommendedName>
</protein>
<dbReference type="Proteomes" id="UP000094669">
    <property type="component" value="Unassembled WGS sequence"/>
</dbReference>
<dbReference type="RefSeq" id="WP_039934695.1">
    <property type="nucleotide sequence ID" value="NZ_MCRM02000006.1"/>
</dbReference>
<dbReference type="EMBL" id="MCRM02000006">
    <property type="protein sequence ID" value="PNV75475.1"/>
    <property type="molecule type" value="Genomic_DNA"/>
</dbReference>
<name>A0ABX4YJL0_9LEPT</name>
<organism evidence="1 2">
    <name type="scientific">Leptospira inadai serovar Lyme</name>
    <dbReference type="NCBI Taxonomy" id="293084"/>
    <lineage>
        <taxon>Bacteria</taxon>
        <taxon>Pseudomonadati</taxon>
        <taxon>Spirochaetota</taxon>
        <taxon>Spirochaetia</taxon>
        <taxon>Leptospirales</taxon>
        <taxon>Leptospiraceae</taxon>
        <taxon>Leptospira</taxon>
    </lineage>
</organism>
<accession>A0ABX4YJL0</accession>
<gene>
    <name evidence="1" type="ORF">BES34_007465</name>
</gene>
<evidence type="ECO:0000313" key="1">
    <source>
        <dbReference type="EMBL" id="PNV75475.1"/>
    </source>
</evidence>
<keyword evidence="2" id="KW-1185">Reference proteome</keyword>